<organism evidence="1 2">
    <name type="scientific">Cronartium quercuum f. sp. fusiforme G11</name>
    <dbReference type="NCBI Taxonomy" id="708437"/>
    <lineage>
        <taxon>Eukaryota</taxon>
        <taxon>Fungi</taxon>
        <taxon>Dikarya</taxon>
        <taxon>Basidiomycota</taxon>
        <taxon>Pucciniomycotina</taxon>
        <taxon>Pucciniomycetes</taxon>
        <taxon>Pucciniales</taxon>
        <taxon>Coleosporiaceae</taxon>
        <taxon>Cronartium</taxon>
    </lineage>
</organism>
<protein>
    <submittedName>
        <fullName evidence="1">Uncharacterized protein</fullName>
    </submittedName>
</protein>
<name>A0A9P6NN98_9BASI</name>
<feature type="non-terminal residue" evidence="1">
    <location>
        <position position="1"/>
    </location>
</feature>
<gene>
    <name evidence="1" type="ORF">CROQUDRAFT_12024</name>
</gene>
<dbReference type="AlphaFoldDB" id="A0A9P6NN98"/>
<comment type="caution">
    <text evidence="1">The sequence shown here is derived from an EMBL/GenBank/DDBJ whole genome shotgun (WGS) entry which is preliminary data.</text>
</comment>
<accession>A0A9P6NN98</accession>
<feature type="non-terminal residue" evidence="1">
    <location>
        <position position="222"/>
    </location>
</feature>
<evidence type="ECO:0000313" key="2">
    <source>
        <dbReference type="Proteomes" id="UP000886653"/>
    </source>
</evidence>
<proteinExistence type="predicted"/>
<reference evidence="1" key="1">
    <citation type="submission" date="2013-11" db="EMBL/GenBank/DDBJ databases">
        <title>Genome sequence of the fusiform rust pathogen reveals effectors for host alternation and coevolution with pine.</title>
        <authorList>
            <consortium name="DOE Joint Genome Institute"/>
            <person name="Smith K."/>
            <person name="Pendleton A."/>
            <person name="Kubisiak T."/>
            <person name="Anderson C."/>
            <person name="Salamov A."/>
            <person name="Aerts A."/>
            <person name="Riley R."/>
            <person name="Clum A."/>
            <person name="Lindquist E."/>
            <person name="Ence D."/>
            <person name="Campbell M."/>
            <person name="Kronenberg Z."/>
            <person name="Feau N."/>
            <person name="Dhillon B."/>
            <person name="Hamelin R."/>
            <person name="Burleigh J."/>
            <person name="Smith J."/>
            <person name="Yandell M."/>
            <person name="Nelson C."/>
            <person name="Grigoriev I."/>
            <person name="Davis J."/>
        </authorList>
    </citation>
    <scope>NUCLEOTIDE SEQUENCE</scope>
    <source>
        <strain evidence="1">G11</strain>
    </source>
</reference>
<keyword evidence="2" id="KW-1185">Reference proteome</keyword>
<dbReference type="EMBL" id="MU167250">
    <property type="protein sequence ID" value="KAG0147259.1"/>
    <property type="molecule type" value="Genomic_DNA"/>
</dbReference>
<sequence>PRDLMRIAAGMFKSAHANQIEEVLLCLEVPPPSDEISDQTWFQADRLVSTIYTFQNLKFFEYVTSEVSCVSESCLGWIIENLPNLETVILCCSRNFVELIDEVRVADLGKALASRAKLKVLVLRNLESISSDWLELDWKFPLQELTIQLGRSSYLLTESDLLRFIHLFHKSLTGLYVFTRGFNVYNDEDLTLPLDFKTLKTLAFNGHPLNLPVLATFPNVQS</sequence>
<dbReference type="OrthoDB" id="10581063at2759"/>
<evidence type="ECO:0000313" key="1">
    <source>
        <dbReference type="EMBL" id="KAG0147259.1"/>
    </source>
</evidence>
<dbReference type="Proteomes" id="UP000886653">
    <property type="component" value="Unassembled WGS sequence"/>
</dbReference>